<accession>A0ABX1V9Z3</accession>
<name>A0ABX1V9Z3_9PLAN</name>
<organism evidence="4 5">
    <name type="scientific">Alienimonas chondri</name>
    <dbReference type="NCBI Taxonomy" id="2681879"/>
    <lineage>
        <taxon>Bacteria</taxon>
        <taxon>Pseudomonadati</taxon>
        <taxon>Planctomycetota</taxon>
        <taxon>Planctomycetia</taxon>
        <taxon>Planctomycetales</taxon>
        <taxon>Planctomycetaceae</taxon>
        <taxon>Alienimonas</taxon>
    </lineage>
</organism>
<evidence type="ECO:0000256" key="2">
    <source>
        <dbReference type="SAM" id="MobiDB-lite"/>
    </source>
</evidence>
<proteinExistence type="predicted"/>
<dbReference type="PROSITE" id="PS51898">
    <property type="entry name" value="TYR_RECOMBINASE"/>
    <property type="match status" value="1"/>
</dbReference>
<dbReference type="InterPro" id="IPR050090">
    <property type="entry name" value="Tyrosine_recombinase_XerCD"/>
</dbReference>
<dbReference type="Proteomes" id="UP000609651">
    <property type="component" value="Unassembled WGS sequence"/>
</dbReference>
<dbReference type="Pfam" id="PF00589">
    <property type="entry name" value="Phage_integrase"/>
    <property type="match status" value="1"/>
</dbReference>
<comment type="caution">
    <text evidence="4">The sequence shown here is derived from an EMBL/GenBank/DDBJ whole genome shotgun (WGS) entry which is preliminary data.</text>
</comment>
<dbReference type="InterPro" id="IPR013762">
    <property type="entry name" value="Integrase-like_cat_sf"/>
</dbReference>
<evidence type="ECO:0000259" key="3">
    <source>
        <dbReference type="PROSITE" id="PS51898"/>
    </source>
</evidence>
<dbReference type="PANTHER" id="PTHR30349:SF64">
    <property type="entry name" value="PROPHAGE INTEGRASE INTD-RELATED"/>
    <property type="match status" value="1"/>
</dbReference>
<evidence type="ECO:0000313" key="4">
    <source>
        <dbReference type="EMBL" id="NNJ24883.1"/>
    </source>
</evidence>
<protein>
    <submittedName>
        <fullName evidence="4">Tyrosine recombinase XerC</fullName>
    </submittedName>
</protein>
<dbReference type="PANTHER" id="PTHR30349">
    <property type="entry name" value="PHAGE INTEGRASE-RELATED"/>
    <property type="match status" value="1"/>
</dbReference>
<dbReference type="SUPFAM" id="SSF56349">
    <property type="entry name" value="DNA breaking-rejoining enzymes"/>
    <property type="match status" value="1"/>
</dbReference>
<feature type="domain" description="Tyr recombinase" evidence="3">
    <location>
        <begin position="151"/>
        <end position="333"/>
    </location>
</feature>
<dbReference type="EMBL" id="WTPX01000019">
    <property type="protein sequence ID" value="NNJ24883.1"/>
    <property type="molecule type" value="Genomic_DNA"/>
</dbReference>
<dbReference type="CDD" id="cd00397">
    <property type="entry name" value="DNA_BRE_C"/>
    <property type="match status" value="1"/>
</dbReference>
<evidence type="ECO:0000313" key="5">
    <source>
        <dbReference type="Proteomes" id="UP000609651"/>
    </source>
</evidence>
<keyword evidence="5" id="KW-1185">Reference proteome</keyword>
<evidence type="ECO:0000256" key="1">
    <source>
        <dbReference type="ARBA" id="ARBA00023172"/>
    </source>
</evidence>
<dbReference type="InterPro" id="IPR011010">
    <property type="entry name" value="DNA_brk_join_enz"/>
</dbReference>
<dbReference type="InterPro" id="IPR002104">
    <property type="entry name" value="Integrase_catalytic"/>
</dbReference>
<feature type="region of interest" description="Disordered" evidence="2">
    <location>
        <begin position="139"/>
        <end position="174"/>
    </location>
</feature>
<gene>
    <name evidence="4" type="primary">xerC_1</name>
    <name evidence="4" type="ORF">LzC2_09450</name>
</gene>
<keyword evidence="1" id="KW-0233">DNA recombination</keyword>
<dbReference type="Gene3D" id="1.10.443.10">
    <property type="entry name" value="Intergrase catalytic core"/>
    <property type="match status" value="1"/>
</dbReference>
<sequence>MIGQWQATGQTPAKATTATVRSRRIAAEVGPPVNDVILAFWQWAARRYPERQPGRMNGEPVGYKIALKLLRSGREPTSATSFGPIAVRECQRMMVAEGRSRTYCNMNLCRLKRVFKWAVSWEMIPPSVLTALQTVEGLRKGEPEAKEPEAKEPEAKEPEAKETAARRGVDPEHDASAWKRLGPRNRDLIHLQLWTGSRPAELLNLTTRDIDRAGVVWLATLGDHKTAHLGKARTLCFGPKCQKILAKYLDDRAPDVRLFRTSVNTLRQAAAGACRRSGAPRWTPYQLRHSFAYRARAEAGLYAAQKLLGHSSAKMTEGYASADLTSAIQSAAKAG</sequence>
<reference evidence="4 5" key="1">
    <citation type="journal article" date="2020" name="Syst. Appl. Microbiol.">
        <title>Alienimonas chondri sp. nov., a novel planctomycete isolated from the biofilm of the red alga Chondrus crispus.</title>
        <authorList>
            <person name="Vitorino I."/>
            <person name="Albuquerque L."/>
            <person name="Wiegand S."/>
            <person name="Kallscheuer N."/>
            <person name="da Costa M.S."/>
            <person name="Lobo-da-Cunha A."/>
            <person name="Jogler C."/>
            <person name="Lage O.M."/>
        </authorList>
    </citation>
    <scope>NUCLEOTIDE SEQUENCE [LARGE SCALE GENOMIC DNA]</scope>
    <source>
        <strain evidence="4 5">LzC2</strain>
    </source>
</reference>